<evidence type="ECO:0000313" key="2">
    <source>
        <dbReference type="Proteomes" id="UP001141950"/>
    </source>
</evidence>
<organism evidence="1 2">
    <name type="scientific">Paenibacillus soyae</name>
    <dbReference type="NCBI Taxonomy" id="2969249"/>
    <lineage>
        <taxon>Bacteria</taxon>
        <taxon>Bacillati</taxon>
        <taxon>Bacillota</taxon>
        <taxon>Bacilli</taxon>
        <taxon>Bacillales</taxon>
        <taxon>Paenibacillaceae</taxon>
        <taxon>Paenibacillus</taxon>
    </lineage>
</organism>
<dbReference type="GO" id="GO:0016747">
    <property type="term" value="F:acyltransferase activity, transferring groups other than amino-acyl groups"/>
    <property type="evidence" value="ECO:0007669"/>
    <property type="project" value="TreeGrafter"/>
</dbReference>
<name>A0A9X2MQP2_9BACL</name>
<keyword evidence="2" id="KW-1185">Reference proteome</keyword>
<dbReference type="Pfam" id="PF00756">
    <property type="entry name" value="Esterase"/>
    <property type="match status" value="1"/>
</dbReference>
<dbReference type="SUPFAM" id="SSF53474">
    <property type="entry name" value="alpha/beta-Hydrolases"/>
    <property type="match status" value="1"/>
</dbReference>
<dbReference type="PANTHER" id="PTHR48098:SF1">
    <property type="entry name" value="DIACYLGLYCEROL ACYLTRANSFERASE_MYCOLYLTRANSFERASE AG85A"/>
    <property type="match status" value="1"/>
</dbReference>
<dbReference type="PANTHER" id="PTHR48098">
    <property type="entry name" value="ENTEROCHELIN ESTERASE-RELATED"/>
    <property type="match status" value="1"/>
</dbReference>
<dbReference type="RefSeq" id="WP_257445804.1">
    <property type="nucleotide sequence ID" value="NZ_JANIPJ010000007.1"/>
</dbReference>
<protein>
    <submittedName>
        <fullName evidence="1">Esterase family protein</fullName>
    </submittedName>
</protein>
<gene>
    <name evidence="1" type="ORF">NQZ67_12225</name>
</gene>
<dbReference type="InterPro" id="IPR029058">
    <property type="entry name" value="AB_hydrolase_fold"/>
</dbReference>
<dbReference type="InterPro" id="IPR050583">
    <property type="entry name" value="Mycobacterial_A85_antigen"/>
</dbReference>
<comment type="caution">
    <text evidence="1">The sequence shown here is derived from an EMBL/GenBank/DDBJ whole genome shotgun (WGS) entry which is preliminary data.</text>
</comment>
<dbReference type="InterPro" id="IPR000801">
    <property type="entry name" value="Esterase-like"/>
</dbReference>
<reference evidence="1" key="1">
    <citation type="submission" date="2022-08" db="EMBL/GenBank/DDBJ databases">
        <title>The genomic sequence of strain Paenibacillus sp. SCIV0701.</title>
        <authorList>
            <person name="Zhao H."/>
        </authorList>
    </citation>
    <scope>NUCLEOTIDE SEQUENCE</scope>
    <source>
        <strain evidence="1">SCIV0701</strain>
    </source>
</reference>
<dbReference type="Gene3D" id="3.40.50.1820">
    <property type="entry name" value="alpha/beta hydrolase"/>
    <property type="match status" value="1"/>
</dbReference>
<dbReference type="Proteomes" id="UP001141950">
    <property type="component" value="Unassembled WGS sequence"/>
</dbReference>
<sequence length="264" mass="29834">MAFMQVEFYSEVLALASTIQVIAPERSSAGKEVPADGYPVLYLLHGGSDNHTSWHRFSSIERYAADKRVIVVMPSVQYSFYTDQKLGFPYFTYLSEELPAVVGHLFHGSGRREDTFVAGLSMGGYGAFKLGINCPEKFAAVASLSGSLDQRDRLGPTPSINNEMMLRMAHYTFGSMEEYSGSRNDLAHVLEEHLRTGVRLPKFYQACGTLDHNYEINQSFYRQFGGRLDLTCETAEGRGHEWDYWDEQIRRVLEWLPVRGGDLS</sequence>
<dbReference type="EMBL" id="JANIPJ010000007">
    <property type="protein sequence ID" value="MCR2804645.1"/>
    <property type="molecule type" value="Genomic_DNA"/>
</dbReference>
<dbReference type="AlphaFoldDB" id="A0A9X2MQP2"/>
<evidence type="ECO:0000313" key="1">
    <source>
        <dbReference type="EMBL" id="MCR2804645.1"/>
    </source>
</evidence>
<proteinExistence type="predicted"/>
<accession>A0A9X2MQP2</accession>